<evidence type="ECO:0000313" key="3">
    <source>
        <dbReference type="Proteomes" id="UP000887458"/>
    </source>
</evidence>
<name>A0ABQ8JCE8_DERPT</name>
<evidence type="ECO:0000256" key="1">
    <source>
        <dbReference type="SAM" id="MobiDB-lite"/>
    </source>
</evidence>
<keyword evidence="3" id="KW-1185">Reference proteome</keyword>
<gene>
    <name evidence="2" type="ORF">DERP_001920</name>
</gene>
<reference evidence="2 3" key="2">
    <citation type="journal article" date="2022" name="Mol. Biol. Evol.">
        <title>Comparative Genomics Reveals Insights into the Divergent Evolution of Astigmatic Mites and Household Pest Adaptations.</title>
        <authorList>
            <person name="Xiong Q."/>
            <person name="Wan A.T."/>
            <person name="Liu X."/>
            <person name="Fung C.S."/>
            <person name="Xiao X."/>
            <person name="Malainual N."/>
            <person name="Hou J."/>
            <person name="Wang L."/>
            <person name="Wang M."/>
            <person name="Yang K.Y."/>
            <person name="Cui Y."/>
            <person name="Leung E.L."/>
            <person name="Nong W."/>
            <person name="Shin S.K."/>
            <person name="Au S.W."/>
            <person name="Jeong K.Y."/>
            <person name="Chew F.T."/>
            <person name="Hui J.H."/>
            <person name="Leung T.F."/>
            <person name="Tungtrongchitr A."/>
            <person name="Zhong N."/>
            <person name="Liu Z."/>
            <person name="Tsui S.K."/>
        </authorList>
    </citation>
    <scope>NUCLEOTIDE SEQUENCE [LARGE SCALE GENOMIC DNA]</scope>
    <source>
        <strain evidence="2">Derp</strain>
    </source>
</reference>
<evidence type="ECO:0000313" key="2">
    <source>
        <dbReference type="EMBL" id="KAH9420085.1"/>
    </source>
</evidence>
<feature type="region of interest" description="Disordered" evidence="1">
    <location>
        <begin position="43"/>
        <end position="66"/>
    </location>
</feature>
<organism evidence="2 3">
    <name type="scientific">Dermatophagoides pteronyssinus</name>
    <name type="common">European house dust mite</name>
    <dbReference type="NCBI Taxonomy" id="6956"/>
    <lineage>
        <taxon>Eukaryota</taxon>
        <taxon>Metazoa</taxon>
        <taxon>Ecdysozoa</taxon>
        <taxon>Arthropoda</taxon>
        <taxon>Chelicerata</taxon>
        <taxon>Arachnida</taxon>
        <taxon>Acari</taxon>
        <taxon>Acariformes</taxon>
        <taxon>Sarcoptiformes</taxon>
        <taxon>Astigmata</taxon>
        <taxon>Psoroptidia</taxon>
        <taxon>Analgoidea</taxon>
        <taxon>Pyroglyphidae</taxon>
        <taxon>Dermatophagoidinae</taxon>
        <taxon>Dermatophagoides</taxon>
    </lineage>
</organism>
<accession>A0ABQ8JCE8</accession>
<sequence>MNLVITDMDMDYDLKVIGVSVIVENVGGPELAEFGRPNVSGVIDDRLNEPTSPPPTLLLGDTEFLD</sequence>
<dbReference type="EMBL" id="NJHN03000054">
    <property type="protein sequence ID" value="KAH9420085.1"/>
    <property type="molecule type" value="Genomic_DNA"/>
</dbReference>
<proteinExistence type="predicted"/>
<comment type="caution">
    <text evidence="2">The sequence shown here is derived from an EMBL/GenBank/DDBJ whole genome shotgun (WGS) entry which is preliminary data.</text>
</comment>
<reference evidence="2 3" key="1">
    <citation type="journal article" date="2018" name="J. Allergy Clin. Immunol.">
        <title>High-quality assembly of Dermatophagoides pteronyssinus genome and transcriptome reveals a wide range of novel allergens.</title>
        <authorList>
            <person name="Liu X.Y."/>
            <person name="Yang K.Y."/>
            <person name="Wang M.Q."/>
            <person name="Kwok J.S."/>
            <person name="Zeng X."/>
            <person name="Yang Z."/>
            <person name="Xiao X.J."/>
            <person name="Lau C.P."/>
            <person name="Li Y."/>
            <person name="Huang Z.M."/>
            <person name="Ba J.G."/>
            <person name="Yim A.K."/>
            <person name="Ouyang C.Y."/>
            <person name="Ngai S.M."/>
            <person name="Chan T.F."/>
            <person name="Leung E.L."/>
            <person name="Liu L."/>
            <person name="Liu Z.G."/>
            <person name="Tsui S.K."/>
        </authorList>
    </citation>
    <scope>NUCLEOTIDE SEQUENCE [LARGE SCALE GENOMIC DNA]</scope>
    <source>
        <strain evidence="2">Derp</strain>
    </source>
</reference>
<protein>
    <submittedName>
        <fullName evidence="2">Uncharacterized protein</fullName>
    </submittedName>
</protein>
<dbReference type="Proteomes" id="UP000887458">
    <property type="component" value="Unassembled WGS sequence"/>
</dbReference>